<keyword evidence="2" id="KW-1185">Reference proteome</keyword>
<protein>
    <submittedName>
        <fullName evidence="1">Helicase-primase subunit</fullName>
    </submittedName>
</protein>
<dbReference type="Pfam" id="PF03324">
    <property type="entry name" value="Herpes_HEPA"/>
    <property type="match status" value="1"/>
</dbReference>
<dbReference type="HAMAP" id="MF_04010">
    <property type="entry name" value="HSV_HEPA"/>
    <property type="match status" value="1"/>
</dbReference>
<organism evidence="1 2">
    <name type="scientific">Macacine alphaherpesvirus 2</name>
    <dbReference type="NCBI Taxonomy" id="2845554"/>
    <lineage>
        <taxon>Viruses</taxon>
        <taxon>Duplodnaviria</taxon>
        <taxon>Heunggongvirae</taxon>
        <taxon>Peploviricota</taxon>
        <taxon>Herviviricetes</taxon>
        <taxon>Herpesvirales</taxon>
        <taxon>Orthoherpesviridae</taxon>
        <taxon>Alphaherpesvirinae</taxon>
        <taxon>Simplexvirus</taxon>
        <taxon>Simplexvirus macacinealpha2</taxon>
    </lineage>
</organism>
<dbReference type="InterPro" id="IPR004996">
    <property type="entry name" value="HSV_HEPA"/>
</dbReference>
<dbReference type="GO" id="GO:0004386">
    <property type="term" value="F:helicase activity"/>
    <property type="evidence" value="ECO:0007669"/>
    <property type="project" value="UniProtKB-KW"/>
</dbReference>
<gene>
    <name evidence="1" type="primary">UL8</name>
</gene>
<keyword evidence="1" id="KW-0067">ATP-binding</keyword>
<evidence type="ECO:0000313" key="1">
    <source>
        <dbReference type="EMBL" id="ARS01645.1"/>
    </source>
</evidence>
<reference evidence="1 2" key="1">
    <citation type="journal article" date="2017" name="Virology">
        <title>Genome sequence variation among isolates of monkey B virus (Macacine alphaherpesvirus 1) from captive macaques.</title>
        <authorList>
            <person name="Eberle R."/>
            <person name="Maxwell L.K."/>
            <person name="Nicholson S."/>
            <person name="Black D."/>
            <person name="Jones-Engel L."/>
        </authorList>
    </citation>
    <scope>NUCLEOTIDE SEQUENCE [LARGE SCALE GENOMIC DNA]</scope>
    <source>
        <strain evidence="1">8100812</strain>
    </source>
</reference>
<dbReference type="Proteomes" id="UP000682190">
    <property type="component" value="Segment"/>
</dbReference>
<evidence type="ECO:0000313" key="2">
    <source>
        <dbReference type="Proteomes" id="UP000682190"/>
    </source>
</evidence>
<dbReference type="EMBL" id="KY628968">
    <property type="protein sequence ID" value="ARS01645.1"/>
    <property type="molecule type" value="Genomic_DNA"/>
</dbReference>
<keyword evidence="1" id="KW-0378">Hydrolase</keyword>
<proteinExistence type="inferred from homology"/>
<dbReference type="GO" id="GO:0019079">
    <property type="term" value="P:viral genome replication"/>
    <property type="evidence" value="ECO:0007669"/>
    <property type="project" value="InterPro"/>
</dbReference>
<sequence length="768" mass="79976">MGDAGLVWAEESVCAVTLYTAWLPPRTRDRLHVLLYLFCRDARGDAAARFAEVSVPSTELQAFYGPAELSAAGAVAAARAAASPAAAPLETLNDPVLWRALYACALAALEREVGRAVLFAPARVAWDRRTGLVARIEGAAGAGGRAPRGAALHVDARIAADPLALAAHVAARPDARLAWARLAAIQDTPQCASAASLTVRIDTGAARFAREYTTLTFPPVRREGAVADVFEVREAVLRPRGHAQAVTARVLVPRGYEYFAVPAEGFSAPALVALFRQWYLTVHAGPGALPPIFAFLGPEFEPGGGAADHFSVLGFPGWATIKVPGGAAAPPPAVLAAHAELTGAWPAAGARALAPARGWAAAEAAASARLPPALRRPATTGLRLLDPPAVIGPVCLARFRFPDIEPRLLAALYELGLGGGPRAADPRDPLVRGARRWRDLAGGGGGASEPPPWAREVLALAADEVRGDNPAIARALDGILSAVGLRLEEAAGAVDLAVCGNGGGCLWGVLNVDPRDAGGAGPAAAERARAALSASASAALAEWGLRMDAPPPLVLEGTYTHAVLWSQTGAWFWNADTDEDRLEGFPLRGPAYAAAAAATRRALRAVVAAGSEGGGGAEEARRAADDACERLVLEAFERRLDAEYWGVAETPSDRGNPLPATAFRGGALLDAERHERRFVRVCGGPDGGPVPVPIDLYPRPLVLPPIDCAHHLREVLVEVEAALRGALRGLWGEECGFSYPFEERALFLFDPNGAAGAHGGAGRGPATR</sequence>
<keyword evidence="1" id="KW-0547">Nucleotide-binding</keyword>
<name>A0A1X9WFE9_9ALPH</name>
<accession>A0A1X9WFE9</accession>
<keyword evidence="1" id="KW-0347">Helicase</keyword>